<proteinExistence type="predicted"/>
<reference evidence="2" key="2">
    <citation type="submission" date="2022-01" db="EMBL/GenBank/DDBJ databases">
        <authorList>
            <person name="Yamashiro T."/>
            <person name="Shiraishi A."/>
            <person name="Satake H."/>
            <person name="Nakayama K."/>
        </authorList>
    </citation>
    <scope>NUCLEOTIDE SEQUENCE</scope>
</reference>
<comment type="caution">
    <text evidence="2">The sequence shown here is derived from an EMBL/GenBank/DDBJ whole genome shotgun (WGS) entry which is preliminary data.</text>
</comment>
<name>A0ABQ5DUM1_9ASTR</name>
<sequence length="1136" mass="129127">MSSITAQQTKLDLELVPKEKRLEIGKCNGRLNPRKKQREPTFQVVIDALALTPCYSAFLITADVPEICPRVHGQNFDELPTDEDIVSFFKELGHTREIKTITDIVVDQMHQPWRTFATIVNRSLSRKTTGLDKLRLSRAQILWGIYYKKNVDYVELLWEDFTYQIDNRDKTISKRNKIGMHTSRDDYLINTLRFVSTKEESQIYGARLPKSMTSLEMPETKAYKTHLGYATGVTPPKKALKFNKPTYPKVSNVPASPEEPTKKSKRVKRPAKKSSNASTSGVVIRETPMKSLSKKKEKMIVEKRKGIDFLSEVGLTEEAQYEEIRKKNLRDFYKTHPSGSGTVTKIAPSAAKFKPCVTNEGAGVKLGVLDVTGEESTKSEAECWGKDEDDNNNEHDSRSEGSDQERDSDGSESDQEENEEDVEDDEEEKDDKLVKTSSNFTDDEDETKIKDKAKGDEDEGMDYTYNQFDDDVDLRLNEPVTNDEGFIQKEGTDAEMINVQQENENSEIALNQVIEDAYVPLSTVLQKTEVLVTRYSHSSDLASKFLNFLNIPHTIAEIVSPIDVHVHHEVPSNQTPTFLIVTVSVITESSLIFTTVIPQSLPSFTPPLQQSTPTLPPITKATNPLSTLSNFISVFQFNNKVTTLEKEVAELKKNDPLNTQVTTLVDEHRESRLGATRDEFMSYLLASITARITEQVKSQLPQILPKEVSNFAPLVIKSIVIESVEHAVLAKEYLQPKSTYEVAATLTEFELKKILIDKMDESQSYLTATEHKECYDRLIKSYDLDKSLFSTYDKVYSLKRSQKDKDNDKDPFAGSDQGLKKRKARTDAEPITGLKTKYLKSGSSKGAKSQSKYSGNSIQSEEPEFEVADFDITQDQEENLGDDDEEPKGKVNLKDLKNPLILIGMLPRLHNKDLLKAEPAFKLLKGTHSNYTELEYDFEECYKALTEKLDWDNPEGGDYPFDLTKPLPLVMNENHQMVPVEYFFNNNLKYLQGGISTMTYTTSIMKTKAAQYDLPCIEDMAQNIWRMESTHDVYSTKRILAVTWVENRLTNLSSDDVSDFAIAPRMFTKIMVIHKRVEDLQLGVESYQKKINVTKPETTRPGLSKKDPYTPYQDPQGFIYVDTQVRNRLMRSDELN</sequence>
<feature type="compositionally biased region" description="Basic and acidic residues" evidence="1">
    <location>
        <begin position="375"/>
        <end position="409"/>
    </location>
</feature>
<feature type="compositionally biased region" description="Basic residues" evidence="1">
    <location>
        <begin position="263"/>
        <end position="272"/>
    </location>
</feature>
<feature type="compositionally biased region" description="Acidic residues" evidence="1">
    <location>
        <begin position="410"/>
        <end position="429"/>
    </location>
</feature>
<keyword evidence="3" id="KW-1185">Reference proteome</keyword>
<feature type="compositionally biased region" description="Basic and acidic residues" evidence="1">
    <location>
        <begin position="801"/>
        <end position="811"/>
    </location>
</feature>
<dbReference type="EMBL" id="BQNB010015684">
    <property type="protein sequence ID" value="GJT42891.1"/>
    <property type="molecule type" value="Genomic_DNA"/>
</dbReference>
<dbReference type="Proteomes" id="UP001151760">
    <property type="component" value="Unassembled WGS sequence"/>
</dbReference>
<organism evidence="2 3">
    <name type="scientific">Tanacetum coccineum</name>
    <dbReference type="NCBI Taxonomy" id="301880"/>
    <lineage>
        <taxon>Eukaryota</taxon>
        <taxon>Viridiplantae</taxon>
        <taxon>Streptophyta</taxon>
        <taxon>Embryophyta</taxon>
        <taxon>Tracheophyta</taxon>
        <taxon>Spermatophyta</taxon>
        <taxon>Magnoliopsida</taxon>
        <taxon>eudicotyledons</taxon>
        <taxon>Gunneridae</taxon>
        <taxon>Pentapetalae</taxon>
        <taxon>asterids</taxon>
        <taxon>campanulids</taxon>
        <taxon>Asterales</taxon>
        <taxon>Asteraceae</taxon>
        <taxon>Asteroideae</taxon>
        <taxon>Anthemideae</taxon>
        <taxon>Anthemidinae</taxon>
        <taxon>Tanacetum</taxon>
    </lineage>
</organism>
<evidence type="ECO:0000313" key="2">
    <source>
        <dbReference type="EMBL" id="GJT42891.1"/>
    </source>
</evidence>
<accession>A0ABQ5DUM1</accession>
<feature type="region of interest" description="Disordered" evidence="1">
    <location>
        <begin position="800"/>
        <end position="826"/>
    </location>
</feature>
<evidence type="ECO:0000313" key="3">
    <source>
        <dbReference type="Proteomes" id="UP001151760"/>
    </source>
</evidence>
<feature type="compositionally biased region" description="Low complexity" evidence="1">
    <location>
        <begin position="840"/>
        <end position="855"/>
    </location>
</feature>
<feature type="region of interest" description="Disordered" evidence="1">
    <location>
        <begin position="240"/>
        <end position="289"/>
    </location>
</feature>
<reference evidence="2" key="1">
    <citation type="journal article" date="2022" name="Int. J. Mol. Sci.">
        <title>Draft Genome of Tanacetum Coccineum: Genomic Comparison of Closely Related Tanacetum-Family Plants.</title>
        <authorList>
            <person name="Yamashiro T."/>
            <person name="Shiraishi A."/>
            <person name="Nakayama K."/>
            <person name="Satake H."/>
        </authorList>
    </citation>
    <scope>NUCLEOTIDE SEQUENCE</scope>
</reference>
<gene>
    <name evidence="2" type="ORF">Tco_0951606</name>
</gene>
<evidence type="ECO:0000256" key="1">
    <source>
        <dbReference type="SAM" id="MobiDB-lite"/>
    </source>
</evidence>
<feature type="region of interest" description="Disordered" evidence="1">
    <location>
        <begin position="373"/>
        <end position="462"/>
    </location>
</feature>
<protein>
    <submittedName>
        <fullName evidence="2">Uncharacterized protein</fullName>
    </submittedName>
</protein>
<feature type="region of interest" description="Disordered" evidence="1">
    <location>
        <begin position="839"/>
        <end position="862"/>
    </location>
</feature>